<sequence>MISTCSRSRRLWPHCLRSVANISHAAGQPKQPLHLDPSLRALLRDVDVSLHSHLQTRSHRELEVFSGPGGSPALSSSTDPAHSEPFEESITIGRKSPAAEFGSEKIGAVALPFQLTKSIKQLIQDSNKALLHEDAKRLFLNERKGTDVEHGWDTHYDVRYRSRSQDSRHAERDGIAFASIALPAHYSAIVAVLHHLKKRLGPSWSIHNVIDWGAGAGSGLWATVCTFHMSKHGLFSEELDDNQLSNSAITRYIGIDKRDGLVSMGKRLVEGIDTGNLQITWRKAFKGGDKEEIKGKPTLALSAFLLSSLPNPVARKILVKEIWESGAETIVLIDHNSAAGFEAIAGAREYLLKLGRKELEDPDSHGSNTSSLMGSYVIAPCPHDGVCPLYHNGVSRITCGFSQRIQRPDFVRRTKHSNIGHEDVKYSYVVIRRGTRTSVTTTQRGRIGEVGLRALQKTAQAQMPIKELALHDGSEELISFESDVPAVPEALTSFTPPNQEDLEAALREESFSWPRLVFPPLKRSGHIILDGCTSEGKIMRMIIPRSQGKQPYYDARKSSWGDIFPHEPKNPGQERYPSTEGKHSDIRERSGKKSKLDGKKSMGLQDRRKKSRREELDALLLE</sequence>
<dbReference type="EMBL" id="KN818222">
    <property type="protein sequence ID" value="KIL71607.1"/>
    <property type="molecule type" value="Genomic_DNA"/>
</dbReference>
<dbReference type="GO" id="GO:0006412">
    <property type="term" value="P:translation"/>
    <property type="evidence" value="ECO:0007669"/>
    <property type="project" value="InterPro"/>
</dbReference>
<evidence type="ECO:0000256" key="6">
    <source>
        <dbReference type="ARBA" id="ARBA00023128"/>
    </source>
</evidence>
<dbReference type="GO" id="GO:0051536">
    <property type="term" value="F:iron-sulfur cluster binding"/>
    <property type="evidence" value="ECO:0007669"/>
    <property type="project" value="UniProtKB-KW"/>
</dbReference>
<keyword evidence="4" id="KW-0408">Iron</keyword>
<feature type="compositionally biased region" description="Basic and acidic residues" evidence="8">
    <location>
        <begin position="580"/>
        <end position="600"/>
    </location>
</feature>
<comment type="subcellular location">
    <subcellularLocation>
        <location evidence="1">Mitochondrion</location>
    </subcellularLocation>
</comment>
<gene>
    <name evidence="9" type="ORF">M378DRAFT_65856</name>
</gene>
<feature type="region of interest" description="Disordered" evidence="8">
    <location>
        <begin position="59"/>
        <end position="90"/>
    </location>
</feature>
<dbReference type="PANTHER" id="PTHR13184:SF5">
    <property type="entry name" value="METHYLTRANSFERASE-LIKE PROTEIN 17, MITOCHONDRIAL"/>
    <property type="match status" value="1"/>
</dbReference>
<keyword evidence="10" id="KW-1185">Reference proteome</keyword>
<evidence type="ECO:0008006" key="11">
    <source>
        <dbReference type="Google" id="ProtNLM"/>
    </source>
</evidence>
<dbReference type="GO" id="GO:0005763">
    <property type="term" value="C:mitochondrial small ribosomal subunit"/>
    <property type="evidence" value="ECO:0007669"/>
    <property type="project" value="TreeGrafter"/>
</dbReference>
<evidence type="ECO:0000256" key="2">
    <source>
        <dbReference type="ARBA" id="ARBA00022723"/>
    </source>
</evidence>
<keyword evidence="6" id="KW-0496">Mitochondrion</keyword>
<dbReference type="Pfam" id="PF09243">
    <property type="entry name" value="Rsm22"/>
    <property type="match status" value="2"/>
</dbReference>
<dbReference type="PANTHER" id="PTHR13184">
    <property type="entry name" value="37S RIBOSOMAL PROTEIN S22"/>
    <property type="match status" value="1"/>
</dbReference>
<evidence type="ECO:0000256" key="3">
    <source>
        <dbReference type="ARBA" id="ARBA00022946"/>
    </source>
</evidence>
<keyword evidence="3" id="KW-0809">Transit peptide</keyword>
<dbReference type="Proteomes" id="UP000054549">
    <property type="component" value="Unassembled WGS sequence"/>
</dbReference>
<reference evidence="9 10" key="1">
    <citation type="submission" date="2014-04" db="EMBL/GenBank/DDBJ databases">
        <title>Evolutionary Origins and Diversification of the Mycorrhizal Mutualists.</title>
        <authorList>
            <consortium name="DOE Joint Genome Institute"/>
            <consortium name="Mycorrhizal Genomics Consortium"/>
            <person name="Kohler A."/>
            <person name="Kuo A."/>
            <person name="Nagy L.G."/>
            <person name="Floudas D."/>
            <person name="Copeland A."/>
            <person name="Barry K.W."/>
            <person name="Cichocki N."/>
            <person name="Veneault-Fourrey C."/>
            <person name="LaButti K."/>
            <person name="Lindquist E.A."/>
            <person name="Lipzen A."/>
            <person name="Lundell T."/>
            <person name="Morin E."/>
            <person name="Murat C."/>
            <person name="Riley R."/>
            <person name="Ohm R."/>
            <person name="Sun H."/>
            <person name="Tunlid A."/>
            <person name="Henrissat B."/>
            <person name="Grigoriev I.V."/>
            <person name="Hibbett D.S."/>
            <person name="Martin F."/>
        </authorList>
    </citation>
    <scope>NUCLEOTIDE SEQUENCE [LARGE SCALE GENOMIC DNA]</scope>
    <source>
        <strain evidence="9 10">Koide BX008</strain>
    </source>
</reference>
<dbReference type="InParanoid" id="A0A0C2XB13"/>
<comment type="function">
    <text evidence="7">Mitochondrial ribosome (mitoribosome) assembly factor. Binds at the interface of the head and body domains of the mitochondrial small ribosomal subunit (mt-SSU), occluding the mRNA channel and preventing compaction of the head domain towards the body. Probable inactive methyltransferase: retains the characteristic folding and ability to bind S-adenosyl-L-methionine, but it probably lost its methyltransferase activity.</text>
</comment>
<evidence type="ECO:0000256" key="8">
    <source>
        <dbReference type="SAM" id="MobiDB-lite"/>
    </source>
</evidence>
<dbReference type="GO" id="GO:0046872">
    <property type="term" value="F:metal ion binding"/>
    <property type="evidence" value="ECO:0007669"/>
    <property type="project" value="UniProtKB-KW"/>
</dbReference>
<dbReference type="STRING" id="946122.A0A0C2XB13"/>
<dbReference type="AlphaFoldDB" id="A0A0C2XB13"/>
<accession>A0A0C2XB13</accession>
<evidence type="ECO:0000313" key="10">
    <source>
        <dbReference type="Proteomes" id="UP000054549"/>
    </source>
</evidence>
<evidence type="ECO:0000256" key="7">
    <source>
        <dbReference type="ARBA" id="ARBA00045681"/>
    </source>
</evidence>
<protein>
    <recommendedName>
        <fullName evidence="11">Rsm22-domain-containing protein</fullName>
    </recommendedName>
</protein>
<evidence type="ECO:0000256" key="5">
    <source>
        <dbReference type="ARBA" id="ARBA00023014"/>
    </source>
</evidence>
<feature type="compositionally biased region" description="Basic and acidic residues" evidence="8">
    <location>
        <begin position="554"/>
        <end position="569"/>
    </location>
</feature>
<evidence type="ECO:0000256" key="4">
    <source>
        <dbReference type="ARBA" id="ARBA00023004"/>
    </source>
</evidence>
<proteinExistence type="predicted"/>
<evidence type="ECO:0000256" key="1">
    <source>
        <dbReference type="ARBA" id="ARBA00004173"/>
    </source>
</evidence>
<feature type="region of interest" description="Disordered" evidence="8">
    <location>
        <begin position="548"/>
        <end position="622"/>
    </location>
</feature>
<dbReference type="GO" id="GO:0008168">
    <property type="term" value="F:methyltransferase activity"/>
    <property type="evidence" value="ECO:0007669"/>
    <property type="project" value="InterPro"/>
</dbReference>
<keyword evidence="2" id="KW-0479">Metal-binding</keyword>
<keyword evidence="5" id="KW-0411">Iron-sulfur</keyword>
<dbReference type="InterPro" id="IPR015324">
    <property type="entry name" value="Ribosomal_Rsm22-like"/>
</dbReference>
<dbReference type="GO" id="GO:0003735">
    <property type="term" value="F:structural constituent of ribosome"/>
    <property type="evidence" value="ECO:0007669"/>
    <property type="project" value="TreeGrafter"/>
</dbReference>
<dbReference type="InterPro" id="IPR052571">
    <property type="entry name" value="Mt_RNA_Methyltransferase"/>
</dbReference>
<dbReference type="OrthoDB" id="421327at2759"/>
<dbReference type="HOGENOM" id="CLU_019579_0_0_1"/>
<name>A0A0C2XB13_AMAMK</name>
<evidence type="ECO:0000313" key="9">
    <source>
        <dbReference type="EMBL" id="KIL71607.1"/>
    </source>
</evidence>
<organism evidence="9 10">
    <name type="scientific">Amanita muscaria (strain Koide BX008)</name>
    <dbReference type="NCBI Taxonomy" id="946122"/>
    <lineage>
        <taxon>Eukaryota</taxon>
        <taxon>Fungi</taxon>
        <taxon>Dikarya</taxon>
        <taxon>Basidiomycota</taxon>
        <taxon>Agaricomycotina</taxon>
        <taxon>Agaricomycetes</taxon>
        <taxon>Agaricomycetidae</taxon>
        <taxon>Agaricales</taxon>
        <taxon>Pluteineae</taxon>
        <taxon>Amanitaceae</taxon>
        <taxon>Amanita</taxon>
    </lineage>
</organism>